<dbReference type="Pfam" id="PF00589">
    <property type="entry name" value="Phage_integrase"/>
    <property type="match status" value="1"/>
</dbReference>
<evidence type="ECO:0000256" key="1">
    <source>
        <dbReference type="ARBA" id="ARBA00008857"/>
    </source>
</evidence>
<dbReference type="AlphaFoldDB" id="A0A9D9IDF9"/>
<name>A0A9D9IDF9_9SPIO</name>
<organism evidence="8 9">
    <name type="scientific">Candidatus Ornithospirochaeta stercoravium</name>
    <dbReference type="NCBI Taxonomy" id="2840897"/>
    <lineage>
        <taxon>Bacteria</taxon>
        <taxon>Pseudomonadati</taxon>
        <taxon>Spirochaetota</taxon>
        <taxon>Spirochaetia</taxon>
        <taxon>Spirochaetales</taxon>
        <taxon>Spirochaetaceae</taxon>
        <taxon>Spirochaetaceae incertae sedis</taxon>
        <taxon>Candidatus Ornithospirochaeta</taxon>
    </lineage>
</organism>
<sequence>MYHSLTLTAEGRKILNMDSIGDFLSYIGNVRALSENTVKSYSTDLRAWERYMRNRGLEPLSFTREDAALYAEYLEDNFSERSVLRKLTALRTFYSYLEKNGLVSSDPFRDISMRMKAQRLPSVLTEKEVKELLSVPRSSFQDERDHMLFLFIYSTGCRISEALSVDIGDIEYRMRRILIRGKGGKERFVFLPPQTVEEIRGYLEKREEYLMKLGMSDEKAFLIGDKGGRLPFSSAHIIFDKYKSLLGWQKEFTPHTLRHSFATHLMDRGADIRLVQELLGHESISTTQIYTHVSRSRLRKVYEETHPHAGKEN</sequence>
<dbReference type="InterPro" id="IPR002104">
    <property type="entry name" value="Integrase_catalytic"/>
</dbReference>
<evidence type="ECO:0000256" key="5">
    <source>
        <dbReference type="PROSITE-ProRule" id="PRU01248"/>
    </source>
</evidence>
<dbReference type="EMBL" id="JADIMF010000165">
    <property type="protein sequence ID" value="MBO8470155.1"/>
    <property type="molecule type" value="Genomic_DNA"/>
</dbReference>
<dbReference type="InterPro" id="IPR004107">
    <property type="entry name" value="Integrase_SAM-like_N"/>
</dbReference>
<dbReference type="SUPFAM" id="SSF56349">
    <property type="entry name" value="DNA breaking-rejoining enzymes"/>
    <property type="match status" value="1"/>
</dbReference>
<feature type="domain" description="Tyr recombinase" evidence="6">
    <location>
        <begin position="119"/>
        <end position="303"/>
    </location>
</feature>
<evidence type="ECO:0000313" key="9">
    <source>
        <dbReference type="Proteomes" id="UP000810292"/>
    </source>
</evidence>
<dbReference type="GO" id="GO:0003677">
    <property type="term" value="F:DNA binding"/>
    <property type="evidence" value="ECO:0007669"/>
    <property type="project" value="UniProtKB-UniRule"/>
</dbReference>
<evidence type="ECO:0000256" key="2">
    <source>
        <dbReference type="ARBA" id="ARBA00022908"/>
    </source>
</evidence>
<keyword evidence="2" id="KW-0229">DNA integration</keyword>
<dbReference type="InterPro" id="IPR013762">
    <property type="entry name" value="Integrase-like_cat_sf"/>
</dbReference>
<gene>
    <name evidence="8" type="ORF">IAA72_10295</name>
</gene>
<dbReference type="InterPro" id="IPR011010">
    <property type="entry name" value="DNA_brk_join_enz"/>
</dbReference>
<comment type="caution">
    <text evidence="8">The sequence shown here is derived from an EMBL/GenBank/DDBJ whole genome shotgun (WGS) entry which is preliminary data.</text>
</comment>
<dbReference type="InterPro" id="IPR044068">
    <property type="entry name" value="CB"/>
</dbReference>
<dbReference type="PANTHER" id="PTHR30349">
    <property type="entry name" value="PHAGE INTEGRASE-RELATED"/>
    <property type="match status" value="1"/>
</dbReference>
<dbReference type="Proteomes" id="UP000810292">
    <property type="component" value="Unassembled WGS sequence"/>
</dbReference>
<feature type="domain" description="Core-binding (CB)" evidence="7">
    <location>
        <begin position="14"/>
        <end position="98"/>
    </location>
</feature>
<proteinExistence type="inferred from homology"/>
<dbReference type="InterPro" id="IPR050090">
    <property type="entry name" value="Tyrosine_recombinase_XerCD"/>
</dbReference>
<dbReference type="GO" id="GO:0006310">
    <property type="term" value="P:DNA recombination"/>
    <property type="evidence" value="ECO:0007669"/>
    <property type="project" value="UniProtKB-KW"/>
</dbReference>
<keyword evidence="3 5" id="KW-0238">DNA-binding</keyword>
<dbReference type="Gene3D" id="1.10.443.10">
    <property type="entry name" value="Intergrase catalytic core"/>
    <property type="match status" value="1"/>
</dbReference>
<evidence type="ECO:0000259" key="7">
    <source>
        <dbReference type="PROSITE" id="PS51900"/>
    </source>
</evidence>
<evidence type="ECO:0000256" key="3">
    <source>
        <dbReference type="ARBA" id="ARBA00023125"/>
    </source>
</evidence>
<dbReference type="PROSITE" id="PS51900">
    <property type="entry name" value="CB"/>
    <property type="match status" value="1"/>
</dbReference>
<dbReference type="InterPro" id="IPR010998">
    <property type="entry name" value="Integrase_recombinase_N"/>
</dbReference>
<keyword evidence="4" id="KW-0233">DNA recombination</keyword>
<dbReference type="GO" id="GO:0015074">
    <property type="term" value="P:DNA integration"/>
    <property type="evidence" value="ECO:0007669"/>
    <property type="project" value="UniProtKB-KW"/>
</dbReference>
<evidence type="ECO:0000313" key="8">
    <source>
        <dbReference type="EMBL" id="MBO8470155.1"/>
    </source>
</evidence>
<reference evidence="8" key="1">
    <citation type="submission" date="2020-10" db="EMBL/GenBank/DDBJ databases">
        <authorList>
            <person name="Gilroy R."/>
        </authorList>
    </citation>
    <scope>NUCLEOTIDE SEQUENCE</scope>
    <source>
        <strain evidence="8">14700</strain>
    </source>
</reference>
<dbReference type="Pfam" id="PF02899">
    <property type="entry name" value="Phage_int_SAM_1"/>
    <property type="match status" value="1"/>
</dbReference>
<dbReference type="PROSITE" id="PS51898">
    <property type="entry name" value="TYR_RECOMBINASE"/>
    <property type="match status" value="1"/>
</dbReference>
<dbReference type="Gene3D" id="1.10.150.130">
    <property type="match status" value="1"/>
</dbReference>
<comment type="similarity">
    <text evidence="1">Belongs to the 'phage' integrase family.</text>
</comment>
<accession>A0A9D9IDF9</accession>
<evidence type="ECO:0000256" key="4">
    <source>
        <dbReference type="ARBA" id="ARBA00023172"/>
    </source>
</evidence>
<dbReference type="PANTHER" id="PTHR30349:SF41">
    <property type="entry name" value="INTEGRASE_RECOMBINASE PROTEIN MJ0367-RELATED"/>
    <property type="match status" value="1"/>
</dbReference>
<evidence type="ECO:0000259" key="6">
    <source>
        <dbReference type="PROSITE" id="PS51898"/>
    </source>
</evidence>
<reference evidence="8" key="2">
    <citation type="journal article" date="2021" name="PeerJ">
        <title>Extensive microbial diversity within the chicken gut microbiome revealed by metagenomics and culture.</title>
        <authorList>
            <person name="Gilroy R."/>
            <person name="Ravi A."/>
            <person name="Getino M."/>
            <person name="Pursley I."/>
            <person name="Horton D.L."/>
            <person name="Alikhan N.F."/>
            <person name="Baker D."/>
            <person name="Gharbi K."/>
            <person name="Hall N."/>
            <person name="Watson M."/>
            <person name="Adriaenssens E.M."/>
            <person name="Foster-Nyarko E."/>
            <person name="Jarju S."/>
            <person name="Secka A."/>
            <person name="Antonio M."/>
            <person name="Oren A."/>
            <person name="Chaudhuri R.R."/>
            <person name="La Ragione R."/>
            <person name="Hildebrand F."/>
            <person name="Pallen M.J."/>
        </authorList>
    </citation>
    <scope>NUCLEOTIDE SEQUENCE</scope>
    <source>
        <strain evidence="8">14700</strain>
    </source>
</reference>
<protein>
    <submittedName>
        <fullName evidence="8">Tyrosine-type recombinase/integrase</fullName>
    </submittedName>
</protein>